<evidence type="ECO:0000259" key="3">
    <source>
        <dbReference type="Pfam" id="PF07687"/>
    </source>
</evidence>
<keyword evidence="5" id="KW-1185">Reference proteome</keyword>
<dbReference type="GO" id="GO:0046872">
    <property type="term" value="F:metal ion binding"/>
    <property type="evidence" value="ECO:0007669"/>
    <property type="project" value="UniProtKB-KW"/>
</dbReference>
<dbReference type="EMBL" id="BKAJ01000088">
    <property type="protein sequence ID" value="GEP57809.1"/>
    <property type="molecule type" value="Genomic_DNA"/>
</dbReference>
<keyword evidence="1 4" id="KW-0378">Hydrolase</keyword>
<dbReference type="SUPFAM" id="SSF55031">
    <property type="entry name" value="Bacterial exopeptidase dimerisation domain"/>
    <property type="match status" value="1"/>
</dbReference>
<dbReference type="GO" id="GO:0050118">
    <property type="term" value="F:N-acetyldiaminopimelate deacetylase activity"/>
    <property type="evidence" value="ECO:0007669"/>
    <property type="project" value="UniProtKB-ARBA"/>
</dbReference>
<dbReference type="PIRSF" id="PIRSF005962">
    <property type="entry name" value="Pept_M20D_amidohydro"/>
    <property type="match status" value="1"/>
</dbReference>
<dbReference type="InterPro" id="IPR011650">
    <property type="entry name" value="Peptidase_M20_dimer"/>
</dbReference>
<dbReference type="Gene3D" id="3.30.70.360">
    <property type="match status" value="1"/>
</dbReference>
<dbReference type="PANTHER" id="PTHR11014">
    <property type="entry name" value="PEPTIDASE M20 FAMILY MEMBER"/>
    <property type="match status" value="1"/>
</dbReference>
<reference evidence="4 5" key="1">
    <citation type="submission" date="2019-07" db="EMBL/GenBank/DDBJ databases">
        <title>Whole genome shotgun sequence of Reyranella soli NBRC 108950.</title>
        <authorList>
            <person name="Hosoyama A."/>
            <person name="Uohara A."/>
            <person name="Ohji S."/>
            <person name="Ichikawa N."/>
        </authorList>
    </citation>
    <scope>NUCLEOTIDE SEQUENCE [LARGE SCALE GENOMIC DNA]</scope>
    <source>
        <strain evidence="4 5">NBRC 108950</strain>
    </source>
</reference>
<keyword evidence="2" id="KW-0479">Metal-binding</keyword>
<comment type="cofactor">
    <cofactor evidence="2">
        <name>Mn(2+)</name>
        <dbReference type="ChEBI" id="CHEBI:29035"/>
    </cofactor>
    <text evidence="2">The Mn(2+) ion enhances activity.</text>
</comment>
<dbReference type="AlphaFoldDB" id="A0A512NFS4"/>
<name>A0A512NFS4_9HYPH</name>
<proteinExistence type="predicted"/>
<evidence type="ECO:0000256" key="2">
    <source>
        <dbReference type="PIRSR" id="PIRSR005962-1"/>
    </source>
</evidence>
<feature type="binding site" evidence="2">
    <location>
        <position position="106"/>
    </location>
    <ligand>
        <name>Mn(2+)</name>
        <dbReference type="ChEBI" id="CHEBI:29035"/>
        <label>2</label>
    </ligand>
</feature>
<dbReference type="Gene3D" id="3.40.630.10">
    <property type="entry name" value="Zn peptidases"/>
    <property type="match status" value="1"/>
</dbReference>
<dbReference type="SUPFAM" id="SSF53187">
    <property type="entry name" value="Zn-dependent exopeptidases"/>
    <property type="match status" value="1"/>
</dbReference>
<dbReference type="FunFam" id="3.30.70.360:FF:000001">
    <property type="entry name" value="N-acetyldiaminopimelate deacetylase"/>
    <property type="match status" value="1"/>
</dbReference>
<organism evidence="4 5">
    <name type="scientific">Reyranella soli</name>
    <dbReference type="NCBI Taxonomy" id="1230389"/>
    <lineage>
        <taxon>Bacteria</taxon>
        <taxon>Pseudomonadati</taxon>
        <taxon>Pseudomonadota</taxon>
        <taxon>Alphaproteobacteria</taxon>
        <taxon>Hyphomicrobiales</taxon>
        <taxon>Reyranellaceae</taxon>
        <taxon>Reyranella</taxon>
    </lineage>
</organism>
<dbReference type="Proteomes" id="UP000321058">
    <property type="component" value="Unassembled WGS sequence"/>
</dbReference>
<comment type="caution">
    <text evidence="4">The sequence shown here is derived from an EMBL/GenBank/DDBJ whole genome shotgun (WGS) entry which is preliminary data.</text>
</comment>
<dbReference type="InterPro" id="IPR017439">
    <property type="entry name" value="Amidohydrolase"/>
</dbReference>
<dbReference type="GO" id="GO:0019877">
    <property type="term" value="P:diaminopimelate biosynthetic process"/>
    <property type="evidence" value="ECO:0007669"/>
    <property type="project" value="UniProtKB-ARBA"/>
</dbReference>
<evidence type="ECO:0000313" key="5">
    <source>
        <dbReference type="Proteomes" id="UP000321058"/>
    </source>
</evidence>
<dbReference type="OrthoDB" id="9777385at2"/>
<dbReference type="InterPro" id="IPR036264">
    <property type="entry name" value="Bact_exopeptidase_dim_dom"/>
</dbReference>
<protein>
    <submittedName>
        <fullName evidence="4">Amidohydrolase</fullName>
    </submittedName>
</protein>
<dbReference type="Pfam" id="PF07687">
    <property type="entry name" value="M20_dimer"/>
    <property type="match status" value="1"/>
</dbReference>
<evidence type="ECO:0000313" key="4">
    <source>
        <dbReference type="EMBL" id="GEP57809.1"/>
    </source>
</evidence>
<evidence type="ECO:0000256" key="1">
    <source>
        <dbReference type="ARBA" id="ARBA00022801"/>
    </source>
</evidence>
<feature type="domain" description="Peptidase M20 dimerisation" evidence="3">
    <location>
        <begin position="187"/>
        <end position="281"/>
    </location>
</feature>
<keyword evidence="2" id="KW-0464">Manganese</keyword>
<accession>A0A512NFS4</accession>
<dbReference type="InterPro" id="IPR002933">
    <property type="entry name" value="Peptidase_M20"/>
</dbReference>
<dbReference type="RefSeq" id="WP_147152444.1">
    <property type="nucleotide sequence ID" value="NZ_BKAJ01000088.1"/>
</dbReference>
<feature type="binding site" evidence="2">
    <location>
        <position position="165"/>
    </location>
    <ligand>
        <name>Mn(2+)</name>
        <dbReference type="ChEBI" id="CHEBI:29035"/>
        <label>2</label>
    </ligand>
</feature>
<dbReference type="CDD" id="cd05666">
    <property type="entry name" value="M20_Acy1-like"/>
    <property type="match status" value="1"/>
</dbReference>
<dbReference type="NCBIfam" id="TIGR01891">
    <property type="entry name" value="amidohydrolases"/>
    <property type="match status" value="1"/>
</dbReference>
<dbReference type="PANTHER" id="PTHR11014:SF63">
    <property type="entry name" value="METALLOPEPTIDASE, PUTATIVE (AFU_ORTHOLOGUE AFUA_6G09600)-RELATED"/>
    <property type="match status" value="1"/>
</dbReference>
<feature type="binding site" evidence="2">
    <location>
        <position position="367"/>
    </location>
    <ligand>
        <name>Mn(2+)</name>
        <dbReference type="ChEBI" id="CHEBI:29035"/>
        <label>2</label>
    </ligand>
</feature>
<gene>
    <name evidence="4" type="ORF">RSO01_49750</name>
</gene>
<feature type="binding site" evidence="2">
    <location>
        <position position="139"/>
    </location>
    <ligand>
        <name>Mn(2+)</name>
        <dbReference type="ChEBI" id="CHEBI:29035"/>
        <label>2</label>
    </ligand>
</feature>
<feature type="binding site" evidence="2">
    <location>
        <position position="104"/>
    </location>
    <ligand>
        <name>Mn(2+)</name>
        <dbReference type="ChEBI" id="CHEBI:29035"/>
        <label>2</label>
    </ligand>
</feature>
<sequence length="397" mass="42098">MTRFTPDLFAGSAAELTAIRRDIHRHPETAFEEQRTAQIVADKLQSWGIEIHRGLATTGVVGTLKGKRPGQKTIGLRADMDALHLQEKNEFDYASVHANKMHACGHDGHTTMLLGAAKHLAASPDFAGTVHFIFQPAEEGLGGARVMIEEGLFDKFNCDAVYGMHNMPGIASGTFAIRAGAMLASSDSWEVTFKGTGGHGAMPDRGTDPTYVAGQFIVAVQGIVGRNVPPSQAAVLSVGHIAAGTPGSPNVIPSEVLIKGTARSFSADVRDLLERRLAEVAAGIAQAGGCTAESKYHRRYPALVNAVEQTSLAVEAAAMTVGRENVDPNTPRISGAEDFAFMLEKKPGAYIMIGNGGPDEGGCHNVHSPLYDFNDRILTTGAAYWVNLVQVELGNAA</sequence>
<dbReference type="Pfam" id="PF01546">
    <property type="entry name" value="Peptidase_M20"/>
    <property type="match status" value="1"/>
</dbReference>